<sequence>MNEIYEPSKNLSIDESMVLWRGRLIFRQYIKNKRHKYGVKMHMLTEPEFVVEKLMDGLLYKGRSLFMDNFYNSVQLSRKLLSKKTYVTGTLRSNRKNNPKDVIEKKLKKGESICRYTNDGICIAKWKDKRDVLMISSEFPHEMNEITTKKKRSKDKAYFSKKI</sequence>
<dbReference type="AlphaFoldDB" id="A0A6G0YB87"/>
<dbReference type="OrthoDB" id="6626753at2759"/>
<organism evidence="2 3">
    <name type="scientific">Aphis craccivora</name>
    <name type="common">Cowpea aphid</name>
    <dbReference type="NCBI Taxonomy" id="307492"/>
    <lineage>
        <taxon>Eukaryota</taxon>
        <taxon>Metazoa</taxon>
        <taxon>Ecdysozoa</taxon>
        <taxon>Arthropoda</taxon>
        <taxon>Hexapoda</taxon>
        <taxon>Insecta</taxon>
        <taxon>Pterygota</taxon>
        <taxon>Neoptera</taxon>
        <taxon>Paraneoptera</taxon>
        <taxon>Hemiptera</taxon>
        <taxon>Sternorrhyncha</taxon>
        <taxon>Aphidomorpha</taxon>
        <taxon>Aphidoidea</taxon>
        <taxon>Aphididae</taxon>
        <taxon>Aphidini</taxon>
        <taxon>Aphis</taxon>
        <taxon>Aphis</taxon>
    </lineage>
</organism>
<dbReference type="Proteomes" id="UP000478052">
    <property type="component" value="Unassembled WGS sequence"/>
</dbReference>
<proteinExistence type="predicted"/>
<dbReference type="InterPro" id="IPR029526">
    <property type="entry name" value="PGBD"/>
</dbReference>
<dbReference type="EMBL" id="VUJU01004979">
    <property type="protein sequence ID" value="KAF0752657.1"/>
    <property type="molecule type" value="Genomic_DNA"/>
</dbReference>
<dbReference type="PANTHER" id="PTHR46599:SF3">
    <property type="entry name" value="PIGGYBAC TRANSPOSABLE ELEMENT-DERIVED PROTEIN 4"/>
    <property type="match status" value="1"/>
</dbReference>
<name>A0A6G0YB87_APHCR</name>
<dbReference type="Pfam" id="PF13843">
    <property type="entry name" value="DDE_Tnp_1_7"/>
    <property type="match status" value="2"/>
</dbReference>
<protein>
    <submittedName>
        <fullName evidence="2">PiggyBac transposable element-derived protein 4-like</fullName>
    </submittedName>
</protein>
<evidence type="ECO:0000259" key="1">
    <source>
        <dbReference type="Pfam" id="PF13843"/>
    </source>
</evidence>
<evidence type="ECO:0000313" key="2">
    <source>
        <dbReference type="EMBL" id="KAF0752657.1"/>
    </source>
</evidence>
<reference evidence="2 3" key="1">
    <citation type="submission" date="2019-08" db="EMBL/GenBank/DDBJ databases">
        <title>Whole genome of Aphis craccivora.</title>
        <authorList>
            <person name="Voronova N.V."/>
            <person name="Shulinski R.S."/>
            <person name="Bandarenka Y.V."/>
            <person name="Zhorov D.G."/>
            <person name="Warner D."/>
        </authorList>
    </citation>
    <scope>NUCLEOTIDE SEQUENCE [LARGE SCALE GENOMIC DNA]</scope>
    <source>
        <strain evidence="2">180601</strain>
        <tissue evidence="2">Whole Body</tissue>
    </source>
</reference>
<gene>
    <name evidence="2" type="ORF">FWK35_00011982</name>
</gene>
<keyword evidence="3" id="KW-1185">Reference proteome</keyword>
<feature type="domain" description="PiggyBac transposable element-derived protein" evidence="1">
    <location>
        <begin position="1"/>
        <end position="46"/>
    </location>
</feature>
<comment type="caution">
    <text evidence="2">The sequence shown here is derived from an EMBL/GenBank/DDBJ whole genome shotgun (WGS) entry which is preliminary data.</text>
</comment>
<feature type="domain" description="PiggyBac transposable element-derived protein" evidence="1">
    <location>
        <begin position="50"/>
        <end position="141"/>
    </location>
</feature>
<accession>A0A6G0YB87</accession>
<evidence type="ECO:0000313" key="3">
    <source>
        <dbReference type="Proteomes" id="UP000478052"/>
    </source>
</evidence>
<dbReference type="PANTHER" id="PTHR46599">
    <property type="entry name" value="PIGGYBAC TRANSPOSABLE ELEMENT-DERIVED PROTEIN 4"/>
    <property type="match status" value="1"/>
</dbReference>